<proteinExistence type="predicted"/>
<accession>A0A382EYU1</accession>
<sequence length="117" mass="13461">MINRELIEIFSELARNNNVDRSELGSIIEQLFLYIIEKQFSDSSNCSVIVNVDKGEIEIYAEKTIVKEVTDSISEIILDDVHKLEPDITDLELGDMFVEVIDPKIFGRRMITHAKNF</sequence>
<gene>
    <name evidence="3" type="ORF">METZ01_LOCUS208760</name>
</gene>
<evidence type="ECO:0000259" key="2">
    <source>
        <dbReference type="Pfam" id="PF08529"/>
    </source>
</evidence>
<dbReference type="Gene3D" id="3.30.1480.10">
    <property type="entry name" value="NusA, N-terminal domain"/>
    <property type="match status" value="1"/>
</dbReference>
<dbReference type="PANTHER" id="PTHR22648:SF0">
    <property type="entry name" value="TRANSCRIPTION TERMINATION_ANTITERMINATION PROTEIN NUSA"/>
    <property type="match status" value="1"/>
</dbReference>
<organism evidence="3">
    <name type="scientific">marine metagenome</name>
    <dbReference type="NCBI Taxonomy" id="408172"/>
    <lineage>
        <taxon>unclassified sequences</taxon>
        <taxon>metagenomes</taxon>
        <taxon>ecological metagenomes</taxon>
    </lineage>
</organism>
<dbReference type="GO" id="GO:0003700">
    <property type="term" value="F:DNA-binding transcription factor activity"/>
    <property type="evidence" value="ECO:0007669"/>
    <property type="project" value="InterPro"/>
</dbReference>
<dbReference type="PANTHER" id="PTHR22648">
    <property type="entry name" value="TRANSCRIPTION TERMINATION FACTOR NUSA"/>
    <property type="match status" value="1"/>
</dbReference>
<dbReference type="GO" id="GO:0031564">
    <property type="term" value="P:transcription antitermination"/>
    <property type="evidence" value="ECO:0007669"/>
    <property type="project" value="InterPro"/>
</dbReference>
<protein>
    <recommendedName>
        <fullName evidence="2">Transcription factor NusA N-terminal domain-containing protein</fullName>
    </recommendedName>
</protein>
<name>A0A382EYU1_9ZZZZ</name>
<reference evidence="3" key="1">
    <citation type="submission" date="2018-05" db="EMBL/GenBank/DDBJ databases">
        <authorList>
            <person name="Lanie J.A."/>
            <person name="Ng W.-L."/>
            <person name="Kazmierczak K.M."/>
            <person name="Andrzejewski T.M."/>
            <person name="Davidsen T.M."/>
            <person name="Wayne K.J."/>
            <person name="Tettelin H."/>
            <person name="Glass J.I."/>
            <person name="Rusch D."/>
            <person name="Podicherti R."/>
            <person name="Tsui H.-C.T."/>
            <person name="Winkler M.E."/>
        </authorList>
    </citation>
    <scope>NUCLEOTIDE SEQUENCE</scope>
</reference>
<feature type="domain" description="Transcription factor NusA N-terminal" evidence="2">
    <location>
        <begin position="5"/>
        <end position="116"/>
    </location>
</feature>
<dbReference type="SUPFAM" id="SSF69705">
    <property type="entry name" value="Transcription factor NusA, N-terminal domain"/>
    <property type="match status" value="1"/>
</dbReference>
<feature type="non-terminal residue" evidence="3">
    <location>
        <position position="117"/>
    </location>
</feature>
<dbReference type="InterPro" id="IPR030842">
    <property type="entry name" value="TF_NusA_bacterial"/>
</dbReference>
<dbReference type="Pfam" id="PF08529">
    <property type="entry name" value="NusA_N"/>
    <property type="match status" value="1"/>
</dbReference>
<evidence type="ECO:0000313" key="3">
    <source>
        <dbReference type="EMBL" id="SVB55906.1"/>
    </source>
</evidence>
<dbReference type="GO" id="GO:0005829">
    <property type="term" value="C:cytosol"/>
    <property type="evidence" value="ECO:0007669"/>
    <property type="project" value="TreeGrafter"/>
</dbReference>
<dbReference type="GO" id="GO:0003723">
    <property type="term" value="F:RNA binding"/>
    <property type="evidence" value="ECO:0007669"/>
    <property type="project" value="UniProtKB-KW"/>
</dbReference>
<keyword evidence="1" id="KW-0694">RNA-binding</keyword>
<evidence type="ECO:0000256" key="1">
    <source>
        <dbReference type="ARBA" id="ARBA00022884"/>
    </source>
</evidence>
<dbReference type="EMBL" id="UINC01047084">
    <property type="protein sequence ID" value="SVB55906.1"/>
    <property type="molecule type" value="Genomic_DNA"/>
</dbReference>
<dbReference type="AlphaFoldDB" id="A0A382EYU1"/>
<dbReference type="InterPro" id="IPR036555">
    <property type="entry name" value="NusA_N_sf"/>
</dbReference>
<dbReference type="GO" id="GO:0006353">
    <property type="term" value="P:DNA-templated transcription termination"/>
    <property type="evidence" value="ECO:0007669"/>
    <property type="project" value="InterPro"/>
</dbReference>
<dbReference type="InterPro" id="IPR013735">
    <property type="entry name" value="TF_NusA_N"/>
</dbReference>